<keyword evidence="3" id="KW-1185">Reference proteome</keyword>
<accession>A0AAV7G663</accession>
<feature type="compositionally biased region" description="Basic residues" evidence="1">
    <location>
        <begin position="46"/>
        <end position="60"/>
    </location>
</feature>
<evidence type="ECO:0000313" key="3">
    <source>
        <dbReference type="Proteomes" id="UP000775213"/>
    </source>
</evidence>
<proteinExistence type="predicted"/>
<evidence type="ECO:0000256" key="1">
    <source>
        <dbReference type="SAM" id="MobiDB-lite"/>
    </source>
</evidence>
<gene>
    <name evidence="2" type="ORF">IEQ34_018748</name>
</gene>
<dbReference type="AlphaFoldDB" id="A0AAV7G663"/>
<comment type="caution">
    <text evidence="2">The sequence shown here is derived from an EMBL/GenBank/DDBJ whole genome shotgun (WGS) entry which is preliminary data.</text>
</comment>
<name>A0AAV7G663_DENCH</name>
<organism evidence="2 3">
    <name type="scientific">Dendrobium chrysotoxum</name>
    <name type="common">Orchid</name>
    <dbReference type="NCBI Taxonomy" id="161865"/>
    <lineage>
        <taxon>Eukaryota</taxon>
        <taxon>Viridiplantae</taxon>
        <taxon>Streptophyta</taxon>
        <taxon>Embryophyta</taxon>
        <taxon>Tracheophyta</taxon>
        <taxon>Spermatophyta</taxon>
        <taxon>Magnoliopsida</taxon>
        <taxon>Liliopsida</taxon>
        <taxon>Asparagales</taxon>
        <taxon>Orchidaceae</taxon>
        <taxon>Epidendroideae</taxon>
        <taxon>Malaxideae</taxon>
        <taxon>Dendrobiinae</taxon>
        <taxon>Dendrobium</taxon>
    </lineage>
</organism>
<protein>
    <submittedName>
        <fullName evidence="2">Uncharacterized protein</fullName>
    </submittedName>
</protein>
<dbReference type="EMBL" id="JAGFBR010000017">
    <property type="protein sequence ID" value="KAH0451449.1"/>
    <property type="molecule type" value="Genomic_DNA"/>
</dbReference>
<sequence length="121" mass="13857">MSLIEICSILGGKKTNQKYAARPQSGSANLKDPLKRRPKGISNARLKSHWEKKKRPKKKQPMVEEKIMEDPSSTQMNFSSMPECFSEEYITGHPTSQPGAEYTRLMMDFINSELKFNQFSV</sequence>
<feature type="region of interest" description="Disordered" evidence="1">
    <location>
        <begin position="15"/>
        <end position="78"/>
    </location>
</feature>
<reference evidence="2 3" key="1">
    <citation type="journal article" date="2021" name="Hortic Res">
        <title>Chromosome-scale assembly of the Dendrobium chrysotoxum genome enhances the understanding of orchid evolution.</title>
        <authorList>
            <person name="Zhang Y."/>
            <person name="Zhang G.Q."/>
            <person name="Zhang D."/>
            <person name="Liu X.D."/>
            <person name="Xu X.Y."/>
            <person name="Sun W.H."/>
            <person name="Yu X."/>
            <person name="Zhu X."/>
            <person name="Wang Z.W."/>
            <person name="Zhao X."/>
            <person name="Zhong W.Y."/>
            <person name="Chen H."/>
            <person name="Yin W.L."/>
            <person name="Huang T."/>
            <person name="Niu S.C."/>
            <person name="Liu Z.J."/>
        </authorList>
    </citation>
    <scope>NUCLEOTIDE SEQUENCE [LARGE SCALE GENOMIC DNA]</scope>
    <source>
        <strain evidence="2">Lindl</strain>
    </source>
</reference>
<dbReference type="Proteomes" id="UP000775213">
    <property type="component" value="Unassembled WGS sequence"/>
</dbReference>
<evidence type="ECO:0000313" key="2">
    <source>
        <dbReference type="EMBL" id="KAH0451449.1"/>
    </source>
</evidence>